<name>D9PKL1_9ZZZZ</name>
<dbReference type="AlphaFoldDB" id="D9PKL1"/>
<organism evidence="1">
    <name type="scientific">sediment metagenome</name>
    <dbReference type="NCBI Taxonomy" id="749907"/>
    <lineage>
        <taxon>unclassified sequences</taxon>
        <taxon>metagenomes</taxon>
        <taxon>ecological metagenomes</taxon>
    </lineage>
</organism>
<gene>
    <name evidence="1" type="ORF">LDC_2080</name>
</gene>
<accession>D9PKL1</accession>
<protein>
    <submittedName>
        <fullName evidence="1">Uncharacterized protein</fullName>
    </submittedName>
</protein>
<dbReference type="EMBL" id="ADZX01000624">
    <property type="protein sequence ID" value="EFK95904.1"/>
    <property type="molecule type" value="Genomic_DNA"/>
</dbReference>
<dbReference type="SUPFAM" id="SSF50998">
    <property type="entry name" value="Quinoprotein alcohol dehydrogenase-like"/>
    <property type="match status" value="1"/>
</dbReference>
<evidence type="ECO:0000313" key="1">
    <source>
        <dbReference type="EMBL" id="EFK95904.1"/>
    </source>
</evidence>
<dbReference type="InterPro" id="IPR011047">
    <property type="entry name" value="Quinoprotein_ADH-like_sf"/>
</dbReference>
<reference evidence="1" key="2">
    <citation type="journal article" date="2011" name="Microb. Ecol.">
        <title>Taxonomic and Functional Metagenomic Profiling of the Microbial Community in the Anoxic Sediment of a Sub-saline Shallow Lake (Laguna de Carrizo, Central Spain).</title>
        <authorList>
            <person name="Ferrer M."/>
            <person name="Guazzaroni M.E."/>
            <person name="Richter M."/>
            <person name="Garcia-Salamanca A."/>
            <person name="Yarza P."/>
            <person name="Suarez-Suarez A."/>
            <person name="Solano J."/>
            <person name="Alcaide M."/>
            <person name="van Dillewijn P."/>
            <person name="Molina-Henares M.A."/>
            <person name="Lopez-Cortes N."/>
            <person name="Al-Ramahi Y."/>
            <person name="Guerrero C."/>
            <person name="Acosta A."/>
            <person name="de Eugenio L.I."/>
            <person name="Martinez V."/>
            <person name="Marques S."/>
            <person name="Rojo F."/>
            <person name="Santero E."/>
            <person name="Genilloud O."/>
            <person name="Perez-Perez J."/>
            <person name="Rossello-Mora R."/>
            <person name="Ramos J.L."/>
        </authorList>
    </citation>
    <scope>NUCLEOTIDE SEQUENCE</scope>
</reference>
<comment type="caution">
    <text evidence="1">The sequence shown here is derived from an EMBL/GenBank/DDBJ whole genome shotgun (WGS) entry which is preliminary data.</text>
</comment>
<feature type="non-terminal residue" evidence="1">
    <location>
        <position position="1"/>
    </location>
</feature>
<sequence>RVIDVSTPQSPQSRGRAAALGNPDSIAKLGNHVYLGAGLLGVQVIDVADPNAPQWVETLYPDDTVVDVSASAGLLAVSLMNGRVELYEADANGSLSQVGQYQSTGWVEDTQLIGNELHVMSSTGLVEIVNITDRAHPVLEELDAEGGARVTRRFGADFAVQRGASGGIEIVPIESDEE</sequence>
<proteinExistence type="predicted"/>
<reference evidence="1" key="1">
    <citation type="submission" date="2010-07" db="EMBL/GenBank/DDBJ databases">
        <authorList>
            <consortium name="CONSOLIDER consortium CSD2007-00005"/>
            <person name="Guazzaroni M.-E."/>
            <person name="Richter M."/>
            <person name="Garcia-Salamanca A."/>
            <person name="Yarza P."/>
            <person name="Ferrer M."/>
        </authorList>
    </citation>
    <scope>NUCLEOTIDE SEQUENCE</scope>
</reference>